<evidence type="ECO:0000256" key="12">
    <source>
        <dbReference type="ARBA" id="ARBA00075894"/>
    </source>
</evidence>
<evidence type="ECO:0000256" key="6">
    <source>
        <dbReference type="ARBA" id="ARBA00022692"/>
    </source>
</evidence>
<dbReference type="InterPro" id="IPR042267">
    <property type="entry name" value="VTC_sf"/>
</dbReference>
<evidence type="ECO:0000256" key="14">
    <source>
        <dbReference type="ARBA" id="ARBA00081313"/>
    </source>
</evidence>
<evidence type="ECO:0000256" key="1">
    <source>
        <dbReference type="ARBA" id="ARBA00001936"/>
    </source>
</evidence>
<dbReference type="OrthoDB" id="6493944at2759"/>
<evidence type="ECO:0000256" key="8">
    <source>
        <dbReference type="ARBA" id="ARBA00023136"/>
    </source>
</evidence>
<dbReference type="PROSITE" id="PS51382">
    <property type="entry name" value="SPX"/>
    <property type="match status" value="1"/>
</dbReference>
<keyword evidence="4" id="KW-0926">Vacuole</keyword>
<dbReference type="GO" id="GO:0007034">
    <property type="term" value="P:vacuolar transport"/>
    <property type="evidence" value="ECO:0007669"/>
    <property type="project" value="EnsemblFungi"/>
</dbReference>
<keyword evidence="7" id="KW-1133">Transmembrane helix</keyword>
<dbReference type="Pfam" id="PF03105">
    <property type="entry name" value="SPX"/>
    <property type="match status" value="1"/>
</dbReference>
<comment type="similarity">
    <text evidence="10">Belongs to the VTC4 family.</text>
</comment>
<dbReference type="InterPro" id="IPR018966">
    <property type="entry name" value="VTC_domain"/>
</dbReference>
<comment type="cofactor">
    <cofactor evidence="1">
        <name>Mn(2+)</name>
        <dbReference type="ChEBI" id="CHEBI:29035"/>
    </cofactor>
</comment>
<sequence>MKFANHLRTSLIQEFRYQYVDYQGAKRDLKDRLRDHPWRDEDEKAFIERLDQELDKVWTFQKVKSGEIAKRVKATDKDVSEVVENIELDEPERVKEAFLYLEEVLFDIIADVHDLAKFTRLNYTAFEKILKKHDKQTGRRLKHTWSIKLQEKPFYKENYDSLILKLSKLYDLLCWRKTTKLCPPNYQILGQLIFYTLKLKLIILQHLPVLTFNPNKEFDLADSAISSIYFDNDDLQLYLGRLEKIEGAEAIRLRWYGGMDVNTIFVERKTHREDWTGEKSVKARFSLMEKRVNEYLKGSKTVEQLFEKTRRDGKKSLKEIQQLETLAREVQYTCIKDKLQPVVRTFYNRTAFQLPGDARVRISLDTELTMIREDNFDGKERARDNWRRRDVGINWPFVHLPEEEVERFPYAVLEVKLQTHVGQEPPAWIRELVQSHLVEAVPKFSKFIHGTSALLPEKVKLLPFWYPQMDVDIRKPEIPHFGIERQPASASASASENDDQYLDRIRALNEDECPGSLGSQHDDRDDDVEDRYDDAAIEFEDDEESSLGCIQDEDSTFLQKVSSALAIIGQKLRSKRPLSASQSEEDEGPELGTIYTQRFRAPPGKSMSSYI</sequence>
<dbReference type="CDD" id="cd07751">
    <property type="entry name" value="PolyPPase_VTC4_like"/>
    <property type="match status" value="1"/>
</dbReference>
<name>A0A1U7LQY5_NEOID</name>
<keyword evidence="18" id="KW-1185">Reference proteome</keyword>
<evidence type="ECO:0000256" key="7">
    <source>
        <dbReference type="ARBA" id="ARBA00022989"/>
    </source>
</evidence>
<evidence type="ECO:0000256" key="5">
    <source>
        <dbReference type="ARBA" id="ARBA00022679"/>
    </source>
</evidence>
<evidence type="ECO:0000256" key="10">
    <source>
        <dbReference type="ARBA" id="ARBA00061390"/>
    </source>
</evidence>
<evidence type="ECO:0000256" key="3">
    <source>
        <dbReference type="ARBA" id="ARBA00012960"/>
    </source>
</evidence>
<evidence type="ECO:0000256" key="13">
    <source>
        <dbReference type="ARBA" id="ARBA00080494"/>
    </source>
</evidence>
<gene>
    <name evidence="17" type="ORF">NEOLI_001608</name>
</gene>
<organism evidence="17 18">
    <name type="scientific">Neolecta irregularis (strain DAH-3)</name>
    <dbReference type="NCBI Taxonomy" id="1198029"/>
    <lineage>
        <taxon>Eukaryota</taxon>
        <taxon>Fungi</taxon>
        <taxon>Dikarya</taxon>
        <taxon>Ascomycota</taxon>
        <taxon>Taphrinomycotina</taxon>
        <taxon>Neolectales</taxon>
        <taxon>Neolectaceae</taxon>
        <taxon>Neolecta</taxon>
    </lineage>
</organism>
<keyword evidence="5" id="KW-0808">Transferase</keyword>
<dbReference type="InterPro" id="IPR051572">
    <property type="entry name" value="VTC_Complex_Subunit"/>
</dbReference>
<dbReference type="GO" id="GO:0033254">
    <property type="term" value="C:vacuolar transporter chaperone complex"/>
    <property type="evidence" value="ECO:0007669"/>
    <property type="project" value="EnsemblFungi"/>
</dbReference>
<accession>A0A1U7LQY5</accession>
<dbReference type="STRING" id="1198029.A0A1U7LQY5"/>
<dbReference type="GO" id="GO:0005783">
    <property type="term" value="C:endoplasmic reticulum"/>
    <property type="evidence" value="ECO:0007669"/>
    <property type="project" value="EnsemblFungi"/>
</dbReference>
<evidence type="ECO:0000313" key="17">
    <source>
        <dbReference type="EMBL" id="OLL25086.1"/>
    </source>
</evidence>
<dbReference type="Gene3D" id="3.20.100.30">
    <property type="entry name" value="VTC, catalytic tunnel domain"/>
    <property type="match status" value="1"/>
</dbReference>
<comment type="caution">
    <text evidence="17">The sequence shown here is derived from an EMBL/GenBank/DDBJ whole genome shotgun (WGS) entry which is preliminary data.</text>
</comment>
<keyword evidence="6" id="KW-0812">Transmembrane</keyword>
<evidence type="ECO:0000256" key="15">
    <source>
        <dbReference type="SAM" id="MobiDB-lite"/>
    </source>
</evidence>
<dbReference type="EC" id="2.7.4.1" evidence="3"/>
<evidence type="ECO:0000256" key="2">
    <source>
        <dbReference type="ARBA" id="ARBA00004128"/>
    </source>
</evidence>
<evidence type="ECO:0000256" key="9">
    <source>
        <dbReference type="ARBA" id="ARBA00050204"/>
    </source>
</evidence>
<feature type="domain" description="SPX" evidence="16">
    <location>
        <begin position="1"/>
        <end position="147"/>
    </location>
</feature>
<reference evidence="17 18" key="1">
    <citation type="submission" date="2016-04" db="EMBL/GenBank/DDBJ databases">
        <title>Evolutionary innovation and constraint leading to complex multicellularity in the Ascomycota.</title>
        <authorList>
            <person name="Cisse O."/>
            <person name="Nguyen A."/>
            <person name="Hewitt D.A."/>
            <person name="Jedd G."/>
            <person name="Stajich J.E."/>
        </authorList>
    </citation>
    <scope>NUCLEOTIDE SEQUENCE [LARGE SCALE GENOMIC DNA]</scope>
    <source>
        <strain evidence="17 18">DAH-3</strain>
    </source>
</reference>
<dbReference type="CDD" id="cd14480">
    <property type="entry name" value="SPX_VTC2_like"/>
    <property type="match status" value="1"/>
</dbReference>
<dbReference type="GO" id="GO:0042144">
    <property type="term" value="P:vacuole fusion, non-autophagic"/>
    <property type="evidence" value="ECO:0007669"/>
    <property type="project" value="TreeGrafter"/>
</dbReference>
<comment type="catalytic activity">
    <reaction evidence="9">
        <text>[phosphate](n) + ATP = [phosphate](n+1) + ADP</text>
        <dbReference type="Rhea" id="RHEA:19573"/>
        <dbReference type="Rhea" id="RHEA-COMP:9859"/>
        <dbReference type="Rhea" id="RHEA-COMP:14280"/>
        <dbReference type="ChEBI" id="CHEBI:16838"/>
        <dbReference type="ChEBI" id="CHEBI:30616"/>
        <dbReference type="ChEBI" id="CHEBI:456216"/>
        <dbReference type="EC" id="2.7.4.1"/>
    </reaction>
    <physiologicalReaction direction="left-to-right" evidence="9">
        <dbReference type="Rhea" id="RHEA:19574"/>
    </physiologicalReaction>
</comment>
<evidence type="ECO:0000259" key="16">
    <source>
        <dbReference type="PROSITE" id="PS51382"/>
    </source>
</evidence>
<dbReference type="EMBL" id="LXFE01000507">
    <property type="protein sequence ID" value="OLL25086.1"/>
    <property type="molecule type" value="Genomic_DNA"/>
</dbReference>
<evidence type="ECO:0000313" key="18">
    <source>
        <dbReference type="Proteomes" id="UP000186594"/>
    </source>
</evidence>
<dbReference type="GO" id="GO:0006799">
    <property type="term" value="P:polyphosphate biosynthetic process"/>
    <property type="evidence" value="ECO:0007669"/>
    <property type="project" value="EnsemblFungi"/>
</dbReference>
<dbReference type="PANTHER" id="PTHR46140:SF1">
    <property type="entry name" value="VACUOLAR TRANSPORTER CHAPERONE COMPLEX SUBUNIT 4-RELATED"/>
    <property type="match status" value="1"/>
</dbReference>
<proteinExistence type="inferred from homology"/>
<dbReference type="AlphaFoldDB" id="A0A1U7LQY5"/>
<keyword evidence="8" id="KW-0472">Membrane</keyword>
<dbReference type="GO" id="GO:0008976">
    <property type="term" value="F:polyphosphate kinase activity"/>
    <property type="evidence" value="ECO:0007669"/>
    <property type="project" value="UniProtKB-EC"/>
</dbReference>
<dbReference type="Proteomes" id="UP000186594">
    <property type="component" value="Unassembled WGS sequence"/>
</dbReference>
<dbReference type="GO" id="GO:0016237">
    <property type="term" value="P:microautophagy"/>
    <property type="evidence" value="ECO:0007669"/>
    <property type="project" value="EnsemblFungi"/>
</dbReference>
<evidence type="ECO:0000256" key="4">
    <source>
        <dbReference type="ARBA" id="ARBA00022554"/>
    </source>
</evidence>
<dbReference type="PANTHER" id="PTHR46140">
    <property type="entry name" value="VACUOLAR TRANSPORTER CHAPERONE 1-RELATED"/>
    <property type="match status" value="1"/>
</dbReference>
<evidence type="ECO:0000256" key="11">
    <source>
        <dbReference type="ARBA" id="ARBA00067464"/>
    </source>
</evidence>
<dbReference type="GO" id="GO:0005516">
    <property type="term" value="F:calmodulin binding"/>
    <property type="evidence" value="ECO:0007669"/>
    <property type="project" value="EnsemblFungi"/>
</dbReference>
<feature type="region of interest" description="Disordered" evidence="15">
    <location>
        <begin position="573"/>
        <end position="611"/>
    </location>
</feature>
<dbReference type="InterPro" id="IPR004331">
    <property type="entry name" value="SPX_dom"/>
</dbReference>
<dbReference type="OMA" id="NVNAYMR"/>
<dbReference type="GO" id="GO:0000329">
    <property type="term" value="C:fungal-type vacuole membrane"/>
    <property type="evidence" value="ECO:0007669"/>
    <property type="project" value="TreeGrafter"/>
</dbReference>
<protein>
    <recommendedName>
        <fullName evidence="11">Vacuolar transporter chaperone complex subunit 4</fullName>
        <ecNumber evidence="3">2.7.4.1</ecNumber>
    </recommendedName>
    <alternativeName>
        <fullName evidence="13">Polyphosphate kinase</fullName>
    </alternativeName>
    <alternativeName>
        <fullName evidence="12">SPX-dependent polyphosphate polymerase VTC subunit 4</fullName>
    </alternativeName>
    <alternativeName>
        <fullName evidence="14">Vacuolar membrane polyphosphate polymerase catalytic subunit</fullName>
    </alternativeName>
</protein>
<comment type="subcellular location">
    <subcellularLocation>
        <location evidence="2">Vacuole membrane</location>
        <topology evidence="2">Multi-pass membrane protein</topology>
    </subcellularLocation>
</comment>
<dbReference type="FunFam" id="3.20.100.30:FF:000001">
    <property type="entry name" value="Vacuolar transporter chaperone 4"/>
    <property type="match status" value="1"/>
</dbReference>
<dbReference type="Pfam" id="PF09359">
    <property type="entry name" value="VTC"/>
    <property type="match status" value="1"/>
</dbReference>
<dbReference type="GO" id="GO:0000822">
    <property type="term" value="F:inositol hexakisphosphate binding"/>
    <property type="evidence" value="ECO:0007669"/>
    <property type="project" value="EnsemblFungi"/>
</dbReference>